<evidence type="ECO:0000313" key="3">
    <source>
        <dbReference type="EMBL" id="QDC23976.1"/>
    </source>
</evidence>
<organism evidence="3 4">
    <name type="scientific">Georgenia yuyongxinii</name>
    <dbReference type="NCBI Taxonomy" id="2589797"/>
    <lineage>
        <taxon>Bacteria</taxon>
        <taxon>Bacillati</taxon>
        <taxon>Actinomycetota</taxon>
        <taxon>Actinomycetes</taxon>
        <taxon>Micrococcales</taxon>
        <taxon>Bogoriellaceae</taxon>
        <taxon>Georgenia</taxon>
    </lineage>
</organism>
<dbReference type="Pfam" id="PF08751">
    <property type="entry name" value="TrwC"/>
    <property type="match status" value="1"/>
</dbReference>
<dbReference type="SUPFAM" id="SSF55464">
    <property type="entry name" value="Origin of replication-binding domain, RBD-like"/>
    <property type="match status" value="1"/>
</dbReference>
<proteinExistence type="predicted"/>
<evidence type="ECO:0000259" key="2">
    <source>
        <dbReference type="Pfam" id="PF08751"/>
    </source>
</evidence>
<gene>
    <name evidence="3" type="ORF">FE374_04415</name>
</gene>
<dbReference type="InterPro" id="IPR014862">
    <property type="entry name" value="TrwC"/>
</dbReference>
<dbReference type="OrthoDB" id="4524286at2"/>
<sequence length="951" mass="102944">MLLDPLVKEPLSRGGSARSLVLTGNRWLSTAPKSCSHRLLRNQVQALPIERHSPSSGTHATKDVDGSPVIGRPTWHFWGSVGCRRTFAEAVVRVHGGVKFYRGAAKAARAYVERDRSRADDYYLGEGTGVAERLTATPESVEHAGSMDGETYEQWVAGIDVDTGRPQGWVRKDASALRFVEVTVNGPKTWSLAAALHPEISAALDAAQDKAAAEIVSWVAQHATTRVGPRGRQVQVPVERIEAAVIRHYTSRAGDPHRHLHLQINARVDAAGAWRGIHSVGVRDSIEALNGIGHAAVATDPRFRSVLAARGMTLDPETSEIRQLVSYVGAFSARTAQIRRNVDRYEADWRSKHPGDEPGPGLREVWDRRAWAEARPDKVVPKDGEELVARWNGELRELGYRDPTRSVPLAGPRPGWIDRDVAADLVVTILGARRSAWNTADIRGKTEVLLAQTCLFADPAARAELAEDITARAASRCVTLLNRADVPEHIRSFSSPHVLEVEADIVARIARRAAQPARRVRVGGRGLVRIDPTQAAVAGALAGDGPLVVVEGAAGARKTTTLRFTRGLLSLRGHRLMVVTPTLKAAEVAAAETGADGHSAAWLIHQHGWRWDADGQWGRQPNPALDPSAQLQAGDLLLIDEAGMLDQDTAGALLTIADETEARVAFVGDRHQLPAVGRGGVLDHAAAWAHPTAAVTLEKVHRFADPEYAALSLRMRMGDDAGRVFDALRRGGHIAIHASDVERTAVLADAGASGDLVIADTREQVADLNAAIRHHRRHERAHTEITTAGGDRIGIGDRVATRRNDPALQVANRQTWTVTRVGKDGSLHLHGRGRDREIPAAYAARFVELAYATTVHGAQGSTVTNAHVAIGEHTGAASAYVAMTRGRQTNVAHLVAENVDVARGQWIEIFSRDRADLGPAMARRQAREAIDRYGPQRRRPATAACDRSLSL</sequence>
<dbReference type="InterPro" id="IPR027417">
    <property type="entry name" value="P-loop_NTPase"/>
</dbReference>
<dbReference type="Gene3D" id="3.40.50.300">
    <property type="entry name" value="P-loop containing nucleotide triphosphate hydrolases"/>
    <property type="match status" value="2"/>
</dbReference>
<evidence type="ECO:0000256" key="1">
    <source>
        <dbReference type="SAM" id="MobiDB-lite"/>
    </source>
</evidence>
<dbReference type="Proteomes" id="UP000314616">
    <property type="component" value="Chromosome"/>
</dbReference>
<dbReference type="CDD" id="cd18809">
    <property type="entry name" value="SF1_C_RecD"/>
    <property type="match status" value="1"/>
</dbReference>
<dbReference type="NCBIfam" id="NF041492">
    <property type="entry name" value="MobF"/>
    <property type="match status" value="1"/>
</dbReference>
<reference evidence="3 4" key="1">
    <citation type="submission" date="2019-05" db="EMBL/GenBank/DDBJ databases">
        <title>Georgenia *** sp. nov., and Georgenia *** sp. nov., isolated from the intestinal contents of plateau pika (Ochotona curzoniae) in the Qinghai-Tibet plateau of China.</title>
        <authorList>
            <person name="Tian Z."/>
        </authorList>
    </citation>
    <scope>NUCLEOTIDE SEQUENCE [LARGE SCALE GENOMIC DNA]</scope>
    <source>
        <strain evidence="3 4">Z443</strain>
    </source>
</reference>
<dbReference type="KEGG" id="gyu:FE374_04415"/>
<accession>A0A5B8C7S6</accession>
<dbReference type="AlphaFoldDB" id="A0A5B8C7S6"/>
<dbReference type="Pfam" id="PF13604">
    <property type="entry name" value="AAA_30"/>
    <property type="match status" value="1"/>
</dbReference>
<dbReference type="Gene3D" id="2.30.30.940">
    <property type="match status" value="1"/>
</dbReference>
<feature type="domain" description="TrwC relaxase" evidence="2">
    <location>
        <begin position="105"/>
        <end position="397"/>
    </location>
</feature>
<evidence type="ECO:0000313" key="4">
    <source>
        <dbReference type="Proteomes" id="UP000314616"/>
    </source>
</evidence>
<dbReference type="SUPFAM" id="SSF52540">
    <property type="entry name" value="P-loop containing nucleoside triphosphate hydrolases"/>
    <property type="match status" value="2"/>
</dbReference>
<dbReference type="EMBL" id="CP040915">
    <property type="protein sequence ID" value="QDC23976.1"/>
    <property type="molecule type" value="Genomic_DNA"/>
</dbReference>
<name>A0A5B8C7S6_9MICO</name>
<protein>
    <submittedName>
        <fullName evidence="3">AAA family ATPase</fullName>
    </submittedName>
</protein>
<feature type="region of interest" description="Disordered" evidence="1">
    <location>
        <begin position="930"/>
        <end position="951"/>
    </location>
</feature>